<reference evidence="4" key="1">
    <citation type="submission" date="2019-03" db="EMBL/GenBank/DDBJ databases">
        <title>Single cell metagenomics reveals metabolic interactions within the superorganism composed of flagellate Streblomastix strix and complex community of Bacteroidetes bacteria on its surface.</title>
        <authorList>
            <person name="Treitli S.C."/>
            <person name="Kolisko M."/>
            <person name="Husnik F."/>
            <person name="Keeling P."/>
            <person name="Hampl V."/>
        </authorList>
    </citation>
    <scope>NUCLEOTIDE SEQUENCE</scope>
    <source>
        <strain evidence="4">STM</strain>
    </source>
</reference>
<dbReference type="GO" id="GO:0046872">
    <property type="term" value="F:metal ion binding"/>
    <property type="evidence" value="ECO:0007669"/>
    <property type="project" value="UniProtKB-KW"/>
</dbReference>
<accession>A0A5J4PAX9</accession>
<dbReference type="Pfam" id="PF00926">
    <property type="entry name" value="DHBP_synthase"/>
    <property type="match status" value="1"/>
</dbReference>
<dbReference type="Gene3D" id="3.90.870.10">
    <property type="entry name" value="DHBP synthase"/>
    <property type="match status" value="1"/>
</dbReference>
<name>A0A5J4PAX9_9ZZZZ</name>
<keyword evidence="3" id="KW-0479">Metal-binding</keyword>
<dbReference type="InterPro" id="IPR000422">
    <property type="entry name" value="DHBP_synthase_RibB"/>
</dbReference>
<dbReference type="GO" id="GO:0009231">
    <property type="term" value="P:riboflavin biosynthetic process"/>
    <property type="evidence" value="ECO:0007669"/>
    <property type="project" value="UniProtKB-UniPathway"/>
</dbReference>
<dbReference type="GO" id="GO:0005829">
    <property type="term" value="C:cytosol"/>
    <property type="evidence" value="ECO:0007669"/>
    <property type="project" value="TreeGrafter"/>
</dbReference>
<keyword evidence="2" id="KW-0686">Riboflavin biosynthesis</keyword>
<protein>
    <submittedName>
        <fullName evidence="4">Riboflavin biosynthesis protein RibBA</fullName>
    </submittedName>
</protein>
<evidence type="ECO:0000256" key="1">
    <source>
        <dbReference type="ARBA" id="ARBA00005104"/>
    </source>
</evidence>
<sequence length="101" mass="11283">MEAIKLNTIDEAIIDFREGKFLIVVDDEDRENEGDFIIAAEKVTPDAINFMLTYGRGVLCAPITEERCVELELEMQVATNTSIYETPFTVTVDMLKGCTTG</sequence>
<dbReference type="EMBL" id="SNRY01009774">
    <property type="protein sequence ID" value="KAA6306617.1"/>
    <property type="molecule type" value="Genomic_DNA"/>
</dbReference>
<evidence type="ECO:0000256" key="2">
    <source>
        <dbReference type="ARBA" id="ARBA00022619"/>
    </source>
</evidence>
<dbReference type="InterPro" id="IPR017945">
    <property type="entry name" value="DHBP_synth_RibB-like_a/b_dom"/>
</dbReference>
<dbReference type="GO" id="GO:0003935">
    <property type="term" value="F:GTP cyclohydrolase II activity"/>
    <property type="evidence" value="ECO:0007669"/>
    <property type="project" value="TreeGrafter"/>
</dbReference>
<dbReference type="SUPFAM" id="SSF55821">
    <property type="entry name" value="YrdC/RibB"/>
    <property type="match status" value="1"/>
</dbReference>
<organism evidence="4">
    <name type="scientific">termite gut metagenome</name>
    <dbReference type="NCBI Taxonomy" id="433724"/>
    <lineage>
        <taxon>unclassified sequences</taxon>
        <taxon>metagenomes</taxon>
        <taxon>organismal metagenomes</taxon>
    </lineage>
</organism>
<dbReference type="GO" id="GO:0008686">
    <property type="term" value="F:3,4-dihydroxy-2-butanone-4-phosphate synthase activity"/>
    <property type="evidence" value="ECO:0007669"/>
    <property type="project" value="InterPro"/>
</dbReference>
<proteinExistence type="predicted"/>
<evidence type="ECO:0000313" key="4">
    <source>
        <dbReference type="EMBL" id="KAA6306617.1"/>
    </source>
</evidence>
<dbReference type="AlphaFoldDB" id="A0A5J4PAX9"/>
<comment type="caution">
    <text evidence="4">The sequence shown here is derived from an EMBL/GenBank/DDBJ whole genome shotgun (WGS) entry which is preliminary data.</text>
</comment>
<dbReference type="UniPathway" id="UPA00275"/>
<gene>
    <name evidence="4" type="ORF">EZS27_041722</name>
</gene>
<dbReference type="PANTHER" id="PTHR21327">
    <property type="entry name" value="GTP CYCLOHYDROLASE II-RELATED"/>
    <property type="match status" value="1"/>
</dbReference>
<feature type="non-terminal residue" evidence="4">
    <location>
        <position position="101"/>
    </location>
</feature>
<comment type="pathway">
    <text evidence="1">Cofactor biosynthesis; riboflavin biosynthesis.</text>
</comment>
<evidence type="ECO:0000256" key="3">
    <source>
        <dbReference type="ARBA" id="ARBA00022723"/>
    </source>
</evidence>
<dbReference type="PANTHER" id="PTHR21327:SF18">
    <property type="entry name" value="3,4-DIHYDROXY-2-BUTANONE 4-PHOSPHATE SYNTHASE"/>
    <property type="match status" value="1"/>
</dbReference>